<dbReference type="InterPro" id="IPR050415">
    <property type="entry name" value="MRET"/>
</dbReference>
<dbReference type="SUPFAM" id="SSF52343">
    <property type="entry name" value="Ferredoxin reductase-like, C-terminal NADP-linked domain"/>
    <property type="match status" value="1"/>
</dbReference>
<accession>A0A1I6FJG0</accession>
<keyword evidence="5" id="KW-0274">FAD</keyword>
<feature type="domain" description="FAD-binding FR-type" evidence="9">
    <location>
        <begin position="1"/>
        <end position="69"/>
    </location>
</feature>
<dbReference type="PRINTS" id="PR00410">
    <property type="entry name" value="PHEHYDRXLASE"/>
</dbReference>
<organism evidence="10 11">
    <name type="scientific">Lentzea waywayandensis</name>
    <dbReference type="NCBI Taxonomy" id="84724"/>
    <lineage>
        <taxon>Bacteria</taxon>
        <taxon>Bacillati</taxon>
        <taxon>Actinomycetota</taxon>
        <taxon>Actinomycetes</taxon>
        <taxon>Pseudonocardiales</taxon>
        <taxon>Pseudonocardiaceae</taxon>
        <taxon>Lentzea</taxon>
    </lineage>
</organism>
<dbReference type="GO" id="GO:0046872">
    <property type="term" value="F:metal ion binding"/>
    <property type="evidence" value="ECO:0007669"/>
    <property type="project" value="UniProtKB-KW"/>
</dbReference>
<dbReference type="AlphaFoldDB" id="A0A1I6FJG0"/>
<evidence type="ECO:0000256" key="8">
    <source>
        <dbReference type="ARBA" id="ARBA00023014"/>
    </source>
</evidence>
<evidence type="ECO:0000256" key="6">
    <source>
        <dbReference type="ARBA" id="ARBA00023002"/>
    </source>
</evidence>
<gene>
    <name evidence="10" type="ORF">SAMN04488564_1271</name>
</gene>
<evidence type="ECO:0000256" key="1">
    <source>
        <dbReference type="ARBA" id="ARBA00001974"/>
    </source>
</evidence>
<dbReference type="Gene3D" id="2.40.30.10">
    <property type="entry name" value="Translation factors"/>
    <property type="match status" value="1"/>
</dbReference>
<feature type="non-terminal residue" evidence="10">
    <location>
        <position position="1"/>
    </location>
</feature>
<dbReference type="EMBL" id="FOYL01000027">
    <property type="protein sequence ID" value="SFR30065.1"/>
    <property type="molecule type" value="Genomic_DNA"/>
</dbReference>
<dbReference type="PANTHER" id="PTHR47354">
    <property type="entry name" value="NADH OXIDOREDUCTASE HCR"/>
    <property type="match status" value="1"/>
</dbReference>
<dbReference type="CDD" id="cd06198">
    <property type="entry name" value="FNR_like_3"/>
    <property type="match status" value="1"/>
</dbReference>
<evidence type="ECO:0000256" key="7">
    <source>
        <dbReference type="ARBA" id="ARBA00023004"/>
    </source>
</evidence>
<evidence type="ECO:0000313" key="11">
    <source>
        <dbReference type="Proteomes" id="UP000198583"/>
    </source>
</evidence>
<dbReference type="InterPro" id="IPR039261">
    <property type="entry name" value="FNR_nucleotide-bd"/>
</dbReference>
<dbReference type="Pfam" id="PF00175">
    <property type="entry name" value="NAD_binding_1"/>
    <property type="match status" value="1"/>
</dbReference>
<reference evidence="11" key="1">
    <citation type="submission" date="2016-10" db="EMBL/GenBank/DDBJ databases">
        <authorList>
            <person name="Varghese N."/>
            <person name="Submissions S."/>
        </authorList>
    </citation>
    <scope>NUCLEOTIDE SEQUENCE [LARGE SCALE GENOMIC DNA]</scope>
    <source>
        <strain evidence="11">DSM 44232</strain>
    </source>
</reference>
<comment type="cofactor">
    <cofactor evidence="1">
        <name>FAD</name>
        <dbReference type="ChEBI" id="CHEBI:57692"/>
    </cofactor>
</comment>
<evidence type="ECO:0000259" key="9">
    <source>
        <dbReference type="PROSITE" id="PS51384"/>
    </source>
</evidence>
<evidence type="ECO:0000256" key="3">
    <source>
        <dbReference type="ARBA" id="ARBA00022714"/>
    </source>
</evidence>
<evidence type="ECO:0000313" key="10">
    <source>
        <dbReference type="EMBL" id="SFR30065.1"/>
    </source>
</evidence>
<dbReference type="PROSITE" id="PS51384">
    <property type="entry name" value="FAD_FR"/>
    <property type="match status" value="1"/>
</dbReference>
<dbReference type="GO" id="GO:0016491">
    <property type="term" value="F:oxidoreductase activity"/>
    <property type="evidence" value="ECO:0007669"/>
    <property type="project" value="UniProtKB-KW"/>
</dbReference>
<dbReference type="InterPro" id="IPR001433">
    <property type="entry name" value="OxRdtase_FAD/NAD-bd"/>
</dbReference>
<dbReference type="Proteomes" id="UP000198583">
    <property type="component" value="Unassembled WGS sequence"/>
</dbReference>
<dbReference type="SUPFAM" id="SSF63380">
    <property type="entry name" value="Riboflavin synthase domain-like"/>
    <property type="match status" value="1"/>
</dbReference>
<proteinExistence type="predicted"/>
<keyword evidence="2" id="KW-0285">Flavoprotein</keyword>
<keyword evidence="8" id="KW-0411">Iron-sulfur</keyword>
<dbReference type="PANTHER" id="PTHR47354:SF8">
    <property type="entry name" value="1,2-PHENYLACETYL-COA EPOXIDASE, SUBUNIT E"/>
    <property type="match status" value="1"/>
</dbReference>
<dbReference type="InterPro" id="IPR017927">
    <property type="entry name" value="FAD-bd_FR_type"/>
</dbReference>
<name>A0A1I6FJG0_9PSEU</name>
<keyword evidence="6" id="KW-0560">Oxidoreductase</keyword>
<dbReference type="InterPro" id="IPR017938">
    <property type="entry name" value="Riboflavin_synthase-like_b-brl"/>
</dbReference>
<keyword evidence="4" id="KW-0479">Metal-binding</keyword>
<sequence length="194" mass="21183">AKSGQFCIWRFPGHRHWWLANPFSLSAEPDGRTLRLTAKAVGKGSAGLRTLRHGTRVFVEGPYGAFTSLHRTRPGVLLIAGGVGVTPIRALLQEHVPGDFVVLYRVRDEREAVLLNELRQLVAARRGRLHLLTGRTGQGARPFEPGALHQLVPDIVARDVYVCGPPAMTAAVLNGLRRLNVPNGQVHAEKFGLA</sequence>
<keyword evidence="3" id="KW-0001">2Fe-2S</keyword>
<keyword evidence="11" id="KW-1185">Reference proteome</keyword>
<dbReference type="GO" id="GO:0051537">
    <property type="term" value="F:2 iron, 2 sulfur cluster binding"/>
    <property type="evidence" value="ECO:0007669"/>
    <property type="project" value="UniProtKB-KW"/>
</dbReference>
<dbReference type="GO" id="GO:0050660">
    <property type="term" value="F:flavin adenine dinucleotide binding"/>
    <property type="evidence" value="ECO:0007669"/>
    <property type="project" value="TreeGrafter"/>
</dbReference>
<evidence type="ECO:0000256" key="4">
    <source>
        <dbReference type="ARBA" id="ARBA00022723"/>
    </source>
</evidence>
<dbReference type="STRING" id="84724.SAMN04488564_1271"/>
<evidence type="ECO:0000256" key="2">
    <source>
        <dbReference type="ARBA" id="ARBA00022630"/>
    </source>
</evidence>
<keyword evidence="7" id="KW-0408">Iron</keyword>
<protein>
    <submittedName>
        <fullName evidence="10">Oxidoreductase NAD-binding domain-containing protein</fullName>
    </submittedName>
</protein>
<evidence type="ECO:0000256" key="5">
    <source>
        <dbReference type="ARBA" id="ARBA00022827"/>
    </source>
</evidence>
<dbReference type="Gene3D" id="3.40.50.80">
    <property type="entry name" value="Nucleotide-binding domain of ferredoxin-NADP reductase (FNR) module"/>
    <property type="match status" value="1"/>
</dbReference>